<organism evidence="1 2">
    <name type="scientific">Bombilactobacillus mellis</name>
    <dbReference type="NCBI Taxonomy" id="1218508"/>
    <lineage>
        <taxon>Bacteria</taxon>
        <taxon>Bacillati</taxon>
        <taxon>Bacillota</taxon>
        <taxon>Bacilli</taxon>
        <taxon>Lactobacillales</taxon>
        <taxon>Lactobacillaceae</taxon>
        <taxon>Bombilactobacillus</taxon>
    </lineage>
</organism>
<dbReference type="RefSeq" id="WP_045923538.1">
    <property type="nucleotide sequence ID" value="NZ_JBHTHW010000006.1"/>
</dbReference>
<comment type="caution">
    <text evidence="1">The sequence shown here is derived from an EMBL/GenBank/DDBJ whole genome shotgun (WGS) entry which is preliminary data.</text>
</comment>
<evidence type="ECO:0000313" key="1">
    <source>
        <dbReference type="EMBL" id="KJY48119.1"/>
    </source>
</evidence>
<sequence length="135" mass="15441">MEVSDNNLIDLHLIEQLLKSDFENYKIAAATGIGEETIQALRSGKRKIESLKLDYAERLSNFAYQNIEVISKERQSMNYWIAKLLKSDIGDKEIVAKAGVSRTTLYALRSGKRQIKELHFPTAKRLTKFAQKHIS</sequence>
<protein>
    <submittedName>
        <fullName evidence="1">Uncharacterized protein</fullName>
    </submittedName>
</protein>
<dbReference type="PATRIC" id="fig|1218508.4.peg.1683"/>
<dbReference type="AlphaFoldDB" id="A0A0F4KQ41"/>
<dbReference type="EMBL" id="JXBZ01000015">
    <property type="protein sequence ID" value="KJY48119.1"/>
    <property type="molecule type" value="Genomic_DNA"/>
</dbReference>
<dbReference type="HOGENOM" id="CLU_1883125_0_0_9"/>
<gene>
    <name evidence="1" type="ORF">JG29_16370</name>
</gene>
<proteinExistence type="predicted"/>
<name>A0A0F4KQ41_9LACO</name>
<reference evidence="1 2" key="1">
    <citation type="submission" date="2014-12" db="EMBL/GenBank/DDBJ databases">
        <title>Comparative genomics of the lactic acid bacteria isolated from the honey bee gut.</title>
        <authorList>
            <person name="Ellegaard K.M."/>
            <person name="Tamarit D."/>
            <person name="Javelind E."/>
            <person name="Olofsson T."/>
            <person name="Andersson S.G."/>
            <person name="Vasquez A."/>
        </authorList>
    </citation>
    <scope>NUCLEOTIDE SEQUENCE [LARGE SCALE GENOMIC DNA]</scope>
    <source>
        <strain evidence="1 2">Hon2</strain>
    </source>
</reference>
<keyword evidence="2" id="KW-1185">Reference proteome</keyword>
<evidence type="ECO:0000313" key="2">
    <source>
        <dbReference type="Proteomes" id="UP000033695"/>
    </source>
</evidence>
<accession>A0A0F4KQ41</accession>
<dbReference type="Proteomes" id="UP000033695">
    <property type="component" value="Unassembled WGS sequence"/>
</dbReference>